<evidence type="ECO:0000313" key="3">
    <source>
        <dbReference type="Proteomes" id="UP000694569"/>
    </source>
</evidence>
<dbReference type="Proteomes" id="UP000694569">
    <property type="component" value="Unplaced"/>
</dbReference>
<dbReference type="InterPro" id="IPR036051">
    <property type="entry name" value="KRAB_dom_sf"/>
</dbReference>
<dbReference type="PROSITE" id="PS50805">
    <property type="entry name" value="KRAB"/>
    <property type="match status" value="1"/>
</dbReference>
<dbReference type="PANTHER" id="PTHR23232">
    <property type="entry name" value="KRAB DOMAIN C2H2 ZINC FINGER"/>
    <property type="match status" value="1"/>
</dbReference>
<dbReference type="AlphaFoldDB" id="A0A8C5WEE0"/>
<dbReference type="Pfam" id="PF01352">
    <property type="entry name" value="KRAB"/>
    <property type="match status" value="1"/>
</dbReference>
<dbReference type="GeneTree" id="ENSGT01010000228646"/>
<dbReference type="InterPro" id="IPR050169">
    <property type="entry name" value="Krueppel_C2H2_ZnF"/>
</dbReference>
<keyword evidence="3" id="KW-1185">Reference proteome</keyword>
<dbReference type="GO" id="GO:0006355">
    <property type="term" value="P:regulation of DNA-templated transcription"/>
    <property type="evidence" value="ECO:0007669"/>
    <property type="project" value="InterPro"/>
</dbReference>
<evidence type="ECO:0000313" key="2">
    <source>
        <dbReference type="Ensembl" id="ENSLLEP00000032136.1"/>
    </source>
</evidence>
<accession>A0A8C5WEE0</accession>
<reference evidence="2" key="2">
    <citation type="submission" date="2025-09" db="UniProtKB">
        <authorList>
            <consortium name="Ensembl"/>
        </authorList>
    </citation>
    <scope>IDENTIFICATION</scope>
</reference>
<organism evidence="2 3">
    <name type="scientific">Leptobrachium leishanense</name>
    <name type="common">Leishan spiny toad</name>
    <dbReference type="NCBI Taxonomy" id="445787"/>
    <lineage>
        <taxon>Eukaryota</taxon>
        <taxon>Metazoa</taxon>
        <taxon>Chordata</taxon>
        <taxon>Craniata</taxon>
        <taxon>Vertebrata</taxon>
        <taxon>Euteleostomi</taxon>
        <taxon>Amphibia</taxon>
        <taxon>Batrachia</taxon>
        <taxon>Anura</taxon>
        <taxon>Pelobatoidea</taxon>
        <taxon>Megophryidae</taxon>
        <taxon>Leptobrachium</taxon>
    </lineage>
</organism>
<dbReference type="Gene3D" id="6.10.140.140">
    <property type="match status" value="1"/>
</dbReference>
<protein>
    <recommendedName>
        <fullName evidence="1">KRAB domain-containing protein</fullName>
    </recommendedName>
</protein>
<dbReference type="OrthoDB" id="9909837at2759"/>
<dbReference type="PANTHER" id="PTHR23232:SF142">
    <property type="entry name" value="GASTRULA ZINC FINGER PROTEIN XLCGF57.1-LIKE-RELATED"/>
    <property type="match status" value="1"/>
</dbReference>
<reference evidence="2" key="1">
    <citation type="submission" date="2025-08" db="UniProtKB">
        <authorList>
            <consortium name="Ensembl"/>
        </authorList>
    </citation>
    <scope>IDENTIFICATION</scope>
</reference>
<dbReference type="InterPro" id="IPR001909">
    <property type="entry name" value="KRAB"/>
</dbReference>
<sequence>TWLGSDLCPSYSLDVAVYFSQEEWDCLKDEEKELYRDVMLENYQTLCSLGKKVSPPFTGSFIQNIFYCCWIIRSFWTFSLHTHRTDQWDSCTYIRHGERGGAMCQGAPGDGERGGAVCQGAPGI</sequence>
<proteinExistence type="predicted"/>
<dbReference type="CDD" id="cd07765">
    <property type="entry name" value="KRAB_A-box"/>
    <property type="match status" value="1"/>
</dbReference>
<name>A0A8C5WEE0_9ANUR</name>
<evidence type="ECO:0000259" key="1">
    <source>
        <dbReference type="PROSITE" id="PS50805"/>
    </source>
</evidence>
<feature type="domain" description="KRAB" evidence="1">
    <location>
        <begin position="10"/>
        <end position="88"/>
    </location>
</feature>
<dbReference type="SMART" id="SM00349">
    <property type="entry name" value="KRAB"/>
    <property type="match status" value="1"/>
</dbReference>
<dbReference type="Ensembl" id="ENSLLET00000033371.1">
    <property type="protein sequence ID" value="ENSLLEP00000032136.1"/>
    <property type="gene ID" value="ENSLLEG00000020375.1"/>
</dbReference>
<dbReference type="SUPFAM" id="SSF109640">
    <property type="entry name" value="KRAB domain (Kruppel-associated box)"/>
    <property type="match status" value="1"/>
</dbReference>